<dbReference type="EMBL" id="KX223815">
    <property type="protein sequence ID" value="ANO57958.1"/>
    <property type="molecule type" value="Genomic_DNA"/>
</dbReference>
<proteinExistence type="predicted"/>
<organism evidence="1 2">
    <name type="scientific">Lactobacillus phage P1</name>
    <dbReference type="NCBI Taxonomy" id="1846168"/>
    <lineage>
        <taxon>Viruses</taxon>
        <taxon>Duplodnaviria</taxon>
        <taxon>Heunggongvirae</taxon>
        <taxon>Uroviricota</taxon>
        <taxon>Caudoviricetes</taxon>
        <taxon>Tybeckvirinae</taxon>
        <taxon>Maenadvirus</taxon>
        <taxon>Maenadvirus P1</taxon>
    </lineage>
</organism>
<protein>
    <submittedName>
        <fullName evidence="1">Uncharacterized protein</fullName>
    </submittedName>
</protein>
<name>A0A1S5RCQ4_9CAUD</name>
<dbReference type="Proteomes" id="UP000222183">
    <property type="component" value="Segment"/>
</dbReference>
<evidence type="ECO:0000313" key="1">
    <source>
        <dbReference type="EMBL" id="ANO57958.1"/>
    </source>
</evidence>
<gene>
    <name evidence="1" type="ORF">LVP1_g029</name>
</gene>
<sequence>MKTPTNNIYKRYYAVFHGDQPRSRWNHAHGNHKVPTGESFATFYNSPKFSAIAVDLGQGFSVAGTETPIKSYAEKDVLAIYAVLQAVGFNNDEVSHIIDEHMKKLTQPQ</sequence>
<reference evidence="1 2" key="1">
    <citation type="journal article" date="2016" name="J. Dairy Sci.">
        <title>Characterization and adsorption of Lactobacillus virulent phage P1.</title>
        <authorList>
            <person name="Chen X."/>
            <person name="Xi Y."/>
            <person name="Zhang H."/>
            <person name="Wang Z."/>
            <person name="Fan M."/>
            <person name="Liu Y."/>
            <person name="Wu W."/>
        </authorList>
    </citation>
    <scope>NUCLEOTIDE SEQUENCE [LARGE SCALE GENOMIC DNA]</scope>
</reference>
<keyword evidence="2" id="KW-1185">Reference proteome</keyword>
<evidence type="ECO:0000313" key="2">
    <source>
        <dbReference type="Proteomes" id="UP000222183"/>
    </source>
</evidence>
<accession>A0A1S5RCQ4</accession>